<comment type="similarity">
    <text evidence="5">Belongs to the class I-like SAM-binding methyltransferase superfamily. rRNA adenine N(6)-methyltransferase family.</text>
</comment>
<feature type="binding site" evidence="5">
    <location>
        <position position="18"/>
    </location>
    <ligand>
        <name>S-adenosyl-L-methionine</name>
        <dbReference type="ChEBI" id="CHEBI:59789"/>
    </ligand>
</feature>
<dbReference type="SMART" id="SM00650">
    <property type="entry name" value="rADc"/>
    <property type="match status" value="1"/>
</dbReference>
<sequence>MARSRQQHRSRTLSQNFLVDRATAARFVRAARPDPAGLLLEVGPGKGALTTALAPYCRELRAYEIDPGLLPGLRATLRAAPHVRVYERDFVGVPPPREPFAVVGNVPFSRTADIVDWCLRAPALTDATLITQLEYARRRTGDFGRWSLRTVLTWPQVEWRLVGRIGRREFRPVPRVDAGILRIERRPRPLLPAAELADYRRLVEAGFAGAGGSLYASLRRAGHPRRRVDRAFGMARVDRAEIVAFVPPRAWLILHRELNETSRLV</sequence>
<keyword evidence="4 5" id="KW-0694">RNA-binding</keyword>
<dbReference type="Pfam" id="PF00398">
    <property type="entry name" value="RrnaAD"/>
    <property type="match status" value="1"/>
</dbReference>
<feature type="domain" description="Ribosomal RNA adenine methylase transferase N-terminal" evidence="6">
    <location>
        <begin position="23"/>
        <end position="187"/>
    </location>
</feature>
<dbReference type="RefSeq" id="WP_329075250.1">
    <property type="nucleotide sequence ID" value="NZ_CP109389.1"/>
</dbReference>
<dbReference type="InterPro" id="IPR029063">
    <property type="entry name" value="SAM-dependent_MTases_sf"/>
</dbReference>
<reference evidence="7" key="1">
    <citation type="submission" date="2022-10" db="EMBL/GenBank/DDBJ databases">
        <title>The complete genomes of actinobacterial strains from the NBC collection.</title>
        <authorList>
            <person name="Joergensen T.S."/>
            <person name="Alvarez Arevalo M."/>
            <person name="Sterndorff E.B."/>
            <person name="Faurdal D."/>
            <person name="Vuksanovic O."/>
            <person name="Mourched A.-S."/>
            <person name="Charusanti P."/>
            <person name="Shaw S."/>
            <person name="Blin K."/>
            <person name="Weber T."/>
        </authorList>
    </citation>
    <scope>NUCLEOTIDE SEQUENCE</scope>
    <source>
        <strain evidence="7">NBC_01432</strain>
    </source>
</reference>
<keyword evidence="3 5" id="KW-0949">S-adenosyl-L-methionine</keyword>
<dbReference type="InterPro" id="IPR001737">
    <property type="entry name" value="KsgA/Erm"/>
</dbReference>
<accession>A0ABZ1ZYN8</accession>
<proteinExistence type="inferred from homology"/>
<name>A0ABZ1ZYN8_STRNV</name>
<dbReference type="InterPro" id="IPR023165">
    <property type="entry name" value="rRNA_Ade_diMease-like_C"/>
</dbReference>
<dbReference type="SUPFAM" id="SSF53335">
    <property type="entry name" value="S-adenosyl-L-methionine-dependent methyltransferases"/>
    <property type="match status" value="1"/>
</dbReference>
<feature type="binding site" evidence="5">
    <location>
        <position position="89"/>
    </location>
    <ligand>
        <name>S-adenosyl-L-methionine</name>
        <dbReference type="ChEBI" id="CHEBI:59789"/>
    </ligand>
</feature>
<evidence type="ECO:0000313" key="8">
    <source>
        <dbReference type="Proteomes" id="UP001432209"/>
    </source>
</evidence>
<dbReference type="Proteomes" id="UP001432209">
    <property type="component" value="Chromosome"/>
</dbReference>
<dbReference type="InterPro" id="IPR020598">
    <property type="entry name" value="rRNA_Ade_methylase_Trfase_N"/>
</dbReference>
<keyword evidence="1 5" id="KW-0489">Methyltransferase</keyword>
<evidence type="ECO:0000256" key="3">
    <source>
        <dbReference type="ARBA" id="ARBA00022691"/>
    </source>
</evidence>
<keyword evidence="8" id="KW-1185">Reference proteome</keyword>
<dbReference type="PANTHER" id="PTHR11727:SF7">
    <property type="entry name" value="DIMETHYLADENOSINE TRANSFERASE-RELATED"/>
    <property type="match status" value="1"/>
</dbReference>
<dbReference type="PROSITE" id="PS01131">
    <property type="entry name" value="RRNA_A_DIMETH"/>
    <property type="match status" value="1"/>
</dbReference>
<dbReference type="PANTHER" id="PTHR11727">
    <property type="entry name" value="DIMETHYLADENOSINE TRANSFERASE"/>
    <property type="match status" value="1"/>
</dbReference>
<dbReference type="PROSITE" id="PS51689">
    <property type="entry name" value="SAM_RNA_A_N6_MT"/>
    <property type="match status" value="1"/>
</dbReference>
<feature type="binding site" evidence="5">
    <location>
        <position position="43"/>
    </location>
    <ligand>
        <name>S-adenosyl-L-methionine</name>
        <dbReference type="ChEBI" id="CHEBI:59789"/>
    </ligand>
</feature>
<feature type="binding site" evidence="5">
    <location>
        <position position="105"/>
    </location>
    <ligand>
        <name>S-adenosyl-L-methionine</name>
        <dbReference type="ChEBI" id="CHEBI:59789"/>
    </ligand>
</feature>
<dbReference type="InterPro" id="IPR020596">
    <property type="entry name" value="rRNA_Ade_Mease_Trfase_CS"/>
</dbReference>
<evidence type="ECO:0000313" key="7">
    <source>
        <dbReference type="EMBL" id="WUX51582.1"/>
    </source>
</evidence>
<evidence type="ECO:0000256" key="1">
    <source>
        <dbReference type="ARBA" id="ARBA00022603"/>
    </source>
</evidence>
<dbReference type="Gene3D" id="3.40.50.150">
    <property type="entry name" value="Vaccinia Virus protein VP39"/>
    <property type="match status" value="1"/>
</dbReference>
<feature type="binding site" evidence="5">
    <location>
        <position position="64"/>
    </location>
    <ligand>
        <name>S-adenosyl-L-methionine</name>
        <dbReference type="ChEBI" id="CHEBI:59789"/>
    </ligand>
</feature>
<evidence type="ECO:0000256" key="2">
    <source>
        <dbReference type="ARBA" id="ARBA00022679"/>
    </source>
</evidence>
<evidence type="ECO:0000256" key="4">
    <source>
        <dbReference type="ARBA" id="ARBA00022884"/>
    </source>
</evidence>
<dbReference type="EMBL" id="CP109495">
    <property type="protein sequence ID" value="WUX51582.1"/>
    <property type="molecule type" value="Genomic_DNA"/>
</dbReference>
<dbReference type="Gene3D" id="1.10.8.100">
    <property type="entry name" value="Ribosomal RNA adenine dimethylase-like, domain 2"/>
    <property type="match status" value="1"/>
</dbReference>
<protein>
    <submittedName>
        <fullName evidence="7">ErmE/ErmH/ErmO/ErmR family 23S rRNA (Adenine(2058)-N(6))-methyltransferase</fullName>
    </submittedName>
</protein>
<feature type="binding site" evidence="5">
    <location>
        <position position="16"/>
    </location>
    <ligand>
        <name>S-adenosyl-L-methionine</name>
        <dbReference type="ChEBI" id="CHEBI:59789"/>
    </ligand>
</feature>
<dbReference type="NCBIfam" id="NF000499">
    <property type="entry name" value="Erm23S_rRNA_broad"/>
    <property type="match status" value="1"/>
</dbReference>
<evidence type="ECO:0000259" key="6">
    <source>
        <dbReference type="SMART" id="SM00650"/>
    </source>
</evidence>
<organism evidence="7 8">
    <name type="scientific">Streptomyces niveus</name>
    <name type="common">Streptomyces spheroides</name>
    <dbReference type="NCBI Taxonomy" id="193462"/>
    <lineage>
        <taxon>Bacteria</taxon>
        <taxon>Bacillati</taxon>
        <taxon>Actinomycetota</taxon>
        <taxon>Actinomycetes</taxon>
        <taxon>Kitasatosporales</taxon>
        <taxon>Streptomycetaceae</taxon>
        <taxon>Streptomyces</taxon>
    </lineage>
</organism>
<dbReference type="NCBIfam" id="NF000337">
    <property type="entry name" value="erm_SHROVE"/>
    <property type="match status" value="1"/>
</dbReference>
<keyword evidence="2 5" id="KW-0808">Transferase</keyword>
<evidence type="ECO:0000256" key="5">
    <source>
        <dbReference type="PROSITE-ProRule" id="PRU01026"/>
    </source>
</evidence>
<gene>
    <name evidence="7" type="primary">erm</name>
    <name evidence="7" type="ORF">OG442_08550</name>
</gene>